<dbReference type="EMBL" id="JAAQTL010000001">
    <property type="protein sequence ID" value="NID15932.1"/>
    <property type="molecule type" value="Genomic_DNA"/>
</dbReference>
<dbReference type="AlphaFoldDB" id="A0A7X5TQX3"/>
<dbReference type="SUPFAM" id="SSF53756">
    <property type="entry name" value="UDP-Glycosyltransferase/glycogen phosphorylase"/>
    <property type="match status" value="1"/>
</dbReference>
<name>A0A7X5TQX3_9GAMM</name>
<dbReference type="GO" id="GO:0016758">
    <property type="term" value="F:hexosyltransferase activity"/>
    <property type="evidence" value="ECO:0007669"/>
    <property type="project" value="TreeGrafter"/>
</dbReference>
<dbReference type="CDD" id="cd03801">
    <property type="entry name" value="GT4_PimA-like"/>
    <property type="match status" value="1"/>
</dbReference>
<dbReference type="InterPro" id="IPR001296">
    <property type="entry name" value="Glyco_trans_1"/>
</dbReference>
<proteinExistence type="predicted"/>
<dbReference type="PANTHER" id="PTHR45947:SF3">
    <property type="entry name" value="SULFOQUINOVOSYL TRANSFERASE SQD2"/>
    <property type="match status" value="1"/>
</dbReference>
<dbReference type="Proteomes" id="UP000518878">
    <property type="component" value="Unassembled WGS sequence"/>
</dbReference>
<sequence>MHVAMVNFLNAPHGLGADEVLARWRSLVDIAEIVAGGGTRVSVVQMAGFDTQVTRNGVDYRFVDTGGTRHAGELGRHAARTVAALGADVVHVHSLAYARHAAAMARCHPALPLVFQDHADGVPRGWRRLPWRHWYRAASGIVFTSAVQAEPFLRRRLFDRGTRIFAVPESSNRFTTGDRAEARAATGLHGDPCVLSVGHLAAGKDPMTMLDGVARAVERLPNLRLYCVFGTAPLMAGVQRRIDSDERLAGRVRLLGNVPHARIEALMRAADLFVSASLAESAGYALLEAMACGTYPVVTDIPSFRAMTDAGRVGTLWPRGDAMALADALVDAAAGSCERRRVRAHFDAALSFEALGATWAGVYAQLQAARVPS</sequence>
<evidence type="ECO:0000259" key="1">
    <source>
        <dbReference type="Pfam" id="PF00534"/>
    </source>
</evidence>
<reference evidence="2 3" key="1">
    <citation type="journal article" date="2006" name="Int. J. Syst. Evol. Microbiol.">
        <title>Dyella yeojuensis sp. nov., isolated from greenhouse soil in Korea.</title>
        <authorList>
            <person name="Kim B.Y."/>
            <person name="Weon H.Y."/>
            <person name="Lee K.H."/>
            <person name="Seok S.J."/>
            <person name="Kwon S.W."/>
            <person name="Go S.J."/>
            <person name="Stackebrandt E."/>
        </authorList>
    </citation>
    <scope>NUCLEOTIDE SEQUENCE [LARGE SCALE GENOMIC DNA]</scope>
    <source>
        <strain evidence="2 3">DSM 17673</strain>
    </source>
</reference>
<keyword evidence="2" id="KW-0808">Transferase</keyword>
<evidence type="ECO:0000313" key="2">
    <source>
        <dbReference type="EMBL" id="NID15932.1"/>
    </source>
</evidence>
<dbReference type="PANTHER" id="PTHR45947">
    <property type="entry name" value="SULFOQUINOVOSYL TRANSFERASE SQD2"/>
    <property type="match status" value="1"/>
</dbReference>
<comment type="caution">
    <text evidence="2">The sequence shown here is derived from an EMBL/GenBank/DDBJ whole genome shotgun (WGS) entry which is preliminary data.</text>
</comment>
<dbReference type="Gene3D" id="3.40.50.2000">
    <property type="entry name" value="Glycogen Phosphorylase B"/>
    <property type="match status" value="2"/>
</dbReference>
<keyword evidence="3" id="KW-1185">Reference proteome</keyword>
<dbReference type="Pfam" id="PF00534">
    <property type="entry name" value="Glycos_transf_1"/>
    <property type="match status" value="1"/>
</dbReference>
<gene>
    <name evidence="2" type="ORF">HBF32_10730</name>
</gene>
<organism evidence="2 3">
    <name type="scientific">Luteibacter yeojuensis</name>
    <dbReference type="NCBI Taxonomy" id="345309"/>
    <lineage>
        <taxon>Bacteria</taxon>
        <taxon>Pseudomonadati</taxon>
        <taxon>Pseudomonadota</taxon>
        <taxon>Gammaproteobacteria</taxon>
        <taxon>Lysobacterales</taxon>
        <taxon>Rhodanobacteraceae</taxon>
        <taxon>Luteibacter</taxon>
    </lineage>
</organism>
<protein>
    <submittedName>
        <fullName evidence="2">Glycosyltransferase family 4 protein</fullName>
    </submittedName>
</protein>
<dbReference type="InterPro" id="IPR050194">
    <property type="entry name" value="Glycosyltransferase_grp1"/>
</dbReference>
<accession>A0A7X5TQX3</accession>
<feature type="domain" description="Glycosyl transferase family 1" evidence="1">
    <location>
        <begin position="179"/>
        <end position="336"/>
    </location>
</feature>
<evidence type="ECO:0000313" key="3">
    <source>
        <dbReference type="Proteomes" id="UP000518878"/>
    </source>
</evidence>